<proteinExistence type="predicted"/>
<gene>
    <name evidence="1" type="ORF">J437_LFUL004468</name>
</gene>
<dbReference type="OrthoDB" id="75807at2759"/>
<evidence type="ECO:0000313" key="1">
    <source>
        <dbReference type="EMBL" id="KAG8225467.1"/>
    </source>
</evidence>
<reference evidence="1" key="2">
    <citation type="submission" date="2017-10" db="EMBL/GenBank/DDBJ databases">
        <title>Ladona fulva Genome sequencing and assembly.</title>
        <authorList>
            <person name="Murali S."/>
            <person name="Richards S."/>
            <person name="Bandaranaike D."/>
            <person name="Bellair M."/>
            <person name="Blankenburg K."/>
            <person name="Chao H."/>
            <person name="Dinh H."/>
            <person name="Doddapaneni H."/>
            <person name="Dugan-Rocha S."/>
            <person name="Elkadiri S."/>
            <person name="Gnanaolivu R."/>
            <person name="Hernandez B."/>
            <person name="Skinner E."/>
            <person name="Javaid M."/>
            <person name="Lee S."/>
            <person name="Li M."/>
            <person name="Ming W."/>
            <person name="Munidasa M."/>
            <person name="Muniz J."/>
            <person name="Nguyen L."/>
            <person name="Hughes D."/>
            <person name="Osuji N."/>
            <person name="Pu L.-L."/>
            <person name="Puazo M."/>
            <person name="Qu C."/>
            <person name="Quiroz J."/>
            <person name="Raj R."/>
            <person name="Weissenberger G."/>
            <person name="Xin Y."/>
            <person name="Zou X."/>
            <person name="Han Y."/>
            <person name="Worley K."/>
            <person name="Muzny D."/>
            <person name="Gibbs R."/>
        </authorList>
    </citation>
    <scope>NUCLEOTIDE SEQUENCE</scope>
    <source>
        <strain evidence="1">Sampled in the wild</strain>
    </source>
</reference>
<reference evidence="1" key="1">
    <citation type="submission" date="2013-04" db="EMBL/GenBank/DDBJ databases">
        <authorList>
            <person name="Qu J."/>
            <person name="Murali S.C."/>
            <person name="Bandaranaike D."/>
            <person name="Bellair M."/>
            <person name="Blankenburg K."/>
            <person name="Chao H."/>
            <person name="Dinh H."/>
            <person name="Doddapaneni H."/>
            <person name="Downs B."/>
            <person name="Dugan-Rocha S."/>
            <person name="Elkadiri S."/>
            <person name="Gnanaolivu R.D."/>
            <person name="Hernandez B."/>
            <person name="Javaid M."/>
            <person name="Jayaseelan J.C."/>
            <person name="Lee S."/>
            <person name="Li M."/>
            <person name="Ming W."/>
            <person name="Munidasa M."/>
            <person name="Muniz J."/>
            <person name="Nguyen L."/>
            <person name="Ongeri F."/>
            <person name="Osuji N."/>
            <person name="Pu L.-L."/>
            <person name="Puazo M."/>
            <person name="Qu C."/>
            <person name="Quiroz J."/>
            <person name="Raj R."/>
            <person name="Weissenberger G."/>
            <person name="Xin Y."/>
            <person name="Zou X."/>
            <person name="Han Y."/>
            <person name="Richards S."/>
            <person name="Worley K."/>
            <person name="Muzny D."/>
            <person name="Gibbs R."/>
        </authorList>
    </citation>
    <scope>NUCLEOTIDE SEQUENCE</scope>
    <source>
        <strain evidence="1">Sampled in the wild</strain>
    </source>
</reference>
<organism evidence="1 2">
    <name type="scientific">Ladona fulva</name>
    <name type="common">Scarce chaser dragonfly</name>
    <name type="synonym">Libellula fulva</name>
    <dbReference type="NCBI Taxonomy" id="123851"/>
    <lineage>
        <taxon>Eukaryota</taxon>
        <taxon>Metazoa</taxon>
        <taxon>Ecdysozoa</taxon>
        <taxon>Arthropoda</taxon>
        <taxon>Hexapoda</taxon>
        <taxon>Insecta</taxon>
        <taxon>Pterygota</taxon>
        <taxon>Palaeoptera</taxon>
        <taxon>Odonata</taxon>
        <taxon>Epiprocta</taxon>
        <taxon>Anisoptera</taxon>
        <taxon>Libelluloidea</taxon>
        <taxon>Libellulidae</taxon>
        <taxon>Ladona</taxon>
    </lineage>
</organism>
<dbReference type="AlphaFoldDB" id="A0A8K0JZE5"/>
<sequence>MGGVDKVEQHLSHYPIPRKRGKKYYRKIFFHLMEQALWNSYVLYKKTGGRRTVGIQRMVKKNHSPEISTKRGRPSTSNNPLHLTKCHFQDIVPETGKKSNPARQWTQMERKNKPLCQLYPPFLMNKFLHHYIAHSKAAPFYEVACKSLKLNPQLIPSSEGVFTYVLMRARISVLQTQCESGRGHFLQETQLAKVPGSNLACKPLPLYITCQFSVSKSSLGFCKLEGVRRDGELLAEV</sequence>
<accession>A0A8K0JZE5</accession>
<evidence type="ECO:0000313" key="2">
    <source>
        <dbReference type="Proteomes" id="UP000792457"/>
    </source>
</evidence>
<comment type="caution">
    <text evidence="1">The sequence shown here is derived from an EMBL/GenBank/DDBJ whole genome shotgun (WGS) entry which is preliminary data.</text>
</comment>
<name>A0A8K0JZE5_LADFU</name>
<protein>
    <recommendedName>
        <fullName evidence="3">PiggyBac transposable element-derived protein domain-containing protein</fullName>
    </recommendedName>
</protein>
<evidence type="ECO:0008006" key="3">
    <source>
        <dbReference type="Google" id="ProtNLM"/>
    </source>
</evidence>
<dbReference type="EMBL" id="KZ308238">
    <property type="protein sequence ID" value="KAG8225467.1"/>
    <property type="molecule type" value="Genomic_DNA"/>
</dbReference>
<keyword evidence="2" id="KW-1185">Reference proteome</keyword>
<dbReference type="Proteomes" id="UP000792457">
    <property type="component" value="Unassembled WGS sequence"/>
</dbReference>